<comment type="caution">
    <text evidence="3">The sequence shown here is derived from an EMBL/GenBank/DDBJ whole genome shotgun (WGS) entry which is preliminary data.</text>
</comment>
<dbReference type="EMBL" id="MIGC01003875">
    <property type="protein sequence ID" value="PHJ18803.1"/>
    <property type="molecule type" value="Genomic_DNA"/>
</dbReference>
<evidence type="ECO:0000313" key="3">
    <source>
        <dbReference type="EMBL" id="PHJ18803.1"/>
    </source>
</evidence>
<proteinExistence type="predicted"/>
<feature type="non-terminal residue" evidence="3">
    <location>
        <position position="165"/>
    </location>
</feature>
<organism evidence="3 4">
    <name type="scientific">Cystoisospora suis</name>
    <dbReference type="NCBI Taxonomy" id="483139"/>
    <lineage>
        <taxon>Eukaryota</taxon>
        <taxon>Sar</taxon>
        <taxon>Alveolata</taxon>
        <taxon>Apicomplexa</taxon>
        <taxon>Conoidasida</taxon>
        <taxon>Coccidia</taxon>
        <taxon>Eucoccidiorida</taxon>
        <taxon>Eimeriorina</taxon>
        <taxon>Sarcocystidae</taxon>
        <taxon>Cystoisospora</taxon>
    </lineage>
</organism>
<dbReference type="VEuPathDB" id="ToxoDB:CSUI_007370"/>
<feature type="signal peptide" evidence="2">
    <location>
        <begin position="1"/>
        <end position="18"/>
    </location>
</feature>
<keyword evidence="2" id="KW-0732">Signal</keyword>
<evidence type="ECO:0008006" key="5">
    <source>
        <dbReference type="Google" id="ProtNLM"/>
    </source>
</evidence>
<feature type="region of interest" description="Disordered" evidence="1">
    <location>
        <begin position="139"/>
        <end position="165"/>
    </location>
</feature>
<evidence type="ECO:0000313" key="4">
    <source>
        <dbReference type="Proteomes" id="UP000221165"/>
    </source>
</evidence>
<dbReference type="GeneID" id="94430727"/>
<sequence length="165" mass="18442">MGVLGCIIFVTGVHVAAGERMSWLRILEAEERDRLESLRASMDALKTESTPTSVRVNALLVSALQAQITLMKISRVFPDHAVSRRVDPTRALRHGATVALASELRRCWDFLGVTERTLKGLLWLSLNAISRQTLPDRQELFPDIGRKPRHKEPQPKPEEALVAEG</sequence>
<feature type="compositionally biased region" description="Basic and acidic residues" evidence="1">
    <location>
        <begin position="139"/>
        <end position="159"/>
    </location>
</feature>
<protein>
    <recommendedName>
        <fullName evidence="5">Transmembrane protein</fullName>
    </recommendedName>
</protein>
<reference evidence="3 4" key="1">
    <citation type="journal article" date="2017" name="Int. J. Parasitol.">
        <title>The genome of the protozoan parasite Cystoisospora suis and a reverse vaccinology approach to identify vaccine candidates.</title>
        <authorList>
            <person name="Palmieri N."/>
            <person name="Shrestha A."/>
            <person name="Ruttkowski B."/>
            <person name="Beck T."/>
            <person name="Vogl C."/>
            <person name="Tomley F."/>
            <person name="Blake D.P."/>
            <person name="Joachim A."/>
        </authorList>
    </citation>
    <scope>NUCLEOTIDE SEQUENCE [LARGE SCALE GENOMIC DNA]</scope>
    <source>
        <strain evidence="3 4">Wien I</strain>
    </source>
</reference>
<evidence type="ECO:0000256" key="2">
    <source>
        <dbReference type="SAM" id="SignalP"/>
    </source>
</evidence>
<feature type="chain" id="PRO_5013356216" description="Transmembrane protein" evidence="2">
    <location>
        <begin position="19"/>
        <end position="165"/>
    </location>
</feature>
<accession>A0A2C6KR55</accession>
<evidence type="ECO:0000256" key="1">
    <source>
        <dbReference type="SAM" id="MobiDB-lite"/>
    </source>
</evidence>
<dbReference type="Proteomes" id="UP000221165">
    <property type="component" value="Unassembled WGS sequence"/>
</dbReference>
<dbReference type="RefSeq" id="XP_067920508.1">
    <property type="nucleotide sequence ID" value="XM_068067516.1"/>
</dbReference>
<keyword evidence="4" id="KW-1185">Reference proteome</keyword>
<dbReference type="AlphaFoldDB" id="A0A2C6KR55"/>
<gene>
    <name evidence="3" type="ORF">CSUI_007370</name>
</gene>
<name>A0A2C6KR55_9APIC</name>